<dbReference type="RefSeq" id="WP_344826622.1">
    <property type="nucleotide sequence ID" value="NZ_BAAAUV010000005.1"/>
</dbReference>
<dbReference type="Proteomes" id="UP001501237">
    <property type="component" value="Unassembled WGS sequence"/>
</dbReference>
<keyword evidence="3" id="KW-1185">Reference proteome</keyword>
<evidence type="ECO:0000259" key="1">
    <source>
        <dbReference type="Pfam" id="PF13452"/>
    </source>
</evidence>
<gene>
    <name evidence="2" type="ORF">GCM10010468_25290</name>
</gene>
<reference evidence="3" key="1">
    <citation type="journal article" date="2019" name="Int. J. Syst. Evol. Microbiol.">
        <title>The Global Catalogue of Microorganisms (GCM) 10K type strain sequencing project: providing services to taxonomists for standard genome sequencing and annotation.</title>
        <authorList>
            <consortium name="The Broad Institute Genomics Platform"/>
            <consortium name="The Broad Institute Genome Sequencing Center for Infectious Disease"/>
            <person name="Wu L."/>
            <person name="Ma J."/>
        </authorList>
    </citation>
    <scope>NUCLEOTIDE SEQUENCE [LARGE SCALE GENOMIC DNA]</scope>
    <source>
        <strain evidence="3">JCM 9377</strain>
    </source>
</reference>
<dbReference type="InterPro" id="IPR039569">
    <property type="entry name" value="FAS1-like_DH_region"/>
</dbReference>
<sequence length="287" mass="30939">MDIAEGGLAPHVESWRPEPVTTGEFLSEAPAAALSALLDLPGPAGGGVLPPLWHWLYFLNWPAQGDLGADGHPGSGGFLPPIPDRQRMFAGGRCEIGEPLRTGETAERISEVAAVEVKRGRTGELLFVTVRSTYLQRGRTCLVEEQDIVYRSGRGAAAHPPELDTTAVPDADEPWLLPLRADPVLLFRFSALTANAHRIHYDAPYARDVEGYPGLVVHGPLLVLAMLEPVRRDASARPVRSLSYRLRSPAFAGEHLLAAGTAADGTASLRVVSRREERHATAEVVFG</sequence>
<organism evidence="2 3">
    <name type="scientific">Actinocorallia longicatena</name>
    <dbReference type="NCBI Taxonomy" id="111803"/>
    <lineage>
        <taxon>Bacteria</taxon>
        <taxon>Bacillati</taxon>
        <taxon>Actinomycetota</taxon>
        <taxon>Actinomycetes</taxon>
        <taxon>Streptosporangiales</taxon>
        <taxon>Thermomonosporaceae</taxon>
        <taxon>Actinocorallia</taxon>
    </lineage>
</organism>
<dbReference type="PANTHER" id="PTHR28152:SF1">
    <property type="entry name" value="HYDROXYACYL-THIOESTER DEHYDRATASE TYPE 2, MITOCHONDRIAL"/>
    <property type="match status" value="1"/>
</dbReference>
<dbReference type="InterPro" id="IPR029069">
    <property type="entry name" value="HotDog_dom_sf"/>
</dbReference>
<evidence type="ECO:0000313" key="3">
    <source>
        <dbReference type="Proteomes" id="UP001501237"/>
    </source>
</evidence>
<accession>A0ABP6Q737</accession>
<dbReference type="EMBL" id="BAAAUV010000005">
    <property type="protein sequence ID" value="GAA3208373.1"/>
    <property type="molecule type" value="Genomic_DNA"/>
</dbReference>
<name>A0ABP6Q737_9ACTN</name>
<dbReference type="Gene3D" id="3.10.129.10">
    <property type="entry name" value="Hotdog Thioesterase"/>
    <property type="match status" value="2"/>
</dbReference>
<dbReference type="InterPro" id="IPR052741">
    <property type="entry name" value="Mitochondrial_HTD2"/>
</dbReference>
<dbReference type="SUPFAM" id="SSF54637">
    <property type="entry name" value="Thioesterase/thiol ester dehydrase-isomerase"/>
    <property type="match status" value="2"/>
</dbReference>
<dbReference type="PANTHER" id="PTHR28152">
    <property type="entry name" value="HYDROXYACYL-THIOESTER DEHYDRATASE TYPE 2, MITOCHONDRIAL"/>
    <property type="match status" value="1"/>
</dbReference>
<evidence type="ECO:0000313" key="2">
    <source>
        <dbReference type="EMBL" id="GAA3208373.1"/>
    </source>
</evidence>
<dbReference type="Pfam" id="PF13452">
    <property type="entry name" value="FAS1_DH_region"/>
    <property type="match status" value="1"/>
</dbReference>
<comment type="caution">
    <text evidence="2">The sequence shown here is derived from an EMBL/GenBank/DDBJ whole genome shotgun (WGS) entry which is preliminary data.</text>
</comment>
<protein>
    <submittedName>
        <fullName evidence="2">MaoC family dehydratase N-terminal domain-containing protein</fullName>
    </submittedName>
</protein>
<proteinExistence type="predicted"/>
<feature type="domain" description="FAS1-like dehydratase" evidence="1">
    <location>
        <begin position="80"/>
        <end position="139"/>
    </location>
</feature>